<sequence length="148" mass="16937">MASVFMKNPRLTCPDFIHGQSSFKGEYEGETVNSCTGFSENNAGKWLPTSYNDQGFLPMSFNEAGVNLHWHPKWEQTYFGHSNPIQDQVRWQASLPVTYRPVQGRVGLWIELKMDWPPQALHSCAPGTITYLSNQWATNDVRWRSVAE</sequence>
<dbReference type="Proteomes" id="UP001187192">
    <property type="component" value="Unassembled WGS sequence"/>
</dbReference>
<accession>A0AA88D648</accession>
<reference evidence="1" key="1">
    <citation type="submission" date="2023-07" db="EMBL/GenBank/DDBJ databases">
        <title>draft genome sequence of fig (Ficus carica).</title>
        <authorList>
            <person name="Takahashi T."/>
            <person name="Nishimura K."/>
        </authorList>
    </citation>
    <scope>NUCLEOTIDE SEQUENCE</scope>
</reference>
<dbReference type="AlphaFoldDB" id="A0AA88D648"/>
<keyword evidence="2" id="KW-1185">Reference proteome</keyword>
<comment type="caution">
    <text evidence="1">The sequence shown here is derived from an EMBL/GenBank/DDBJ whole genome shotgun (WGS) entry which is preliminary data.</text>
</comment>
<evidence type="ECO:0000313" key="2">
    <source>
        <dbReference type="Proteomes" id="UP001187192"/>
    </source>
</evidence>
<dbReference type="EMBL" id="BTGU01000025">
    <property type="protein sequence ID" value="GMN47213.1"/>
    <property type="molecule type" value="Genomic_DNA"/>
</dbReference>
<organism evidence="1 2">
    <name type="scientific">Ficus carica</name>
    <name type="common">Common fig</name>
    <dbReference type="NCBI Taxonomy" id="3494"/>
    <lineage>
        <taxon>Eukaryota</taxon>
        <taxon>Viridiplantae</taxon>
        <taxon>Streptophyta</taxon>
        <taxon>Embryophyta</taxon>
        <taxon>Tracheophyta</taxon>
        <taxon>Spermatophyta</taxon>
        <taxon>Magnoliopsida</taxon>
        <taxon>eudicotyledons</taxon>
        <taxon>Gunneridae</taxon>
        <taxon>Pentapetalae</taxon>
        <taxon>rosids</taxon>
        <taxon>fabids</taxon>
        <taxon>Rosales</taxon>
        <taxon>Moraceae</taxon>
        <taxon>Ficeae</taxon>
        <taxon>Ficus</taxon>
    </lineage>
</organism>
<name>A0AA88D648_FICCA</name>
<protein>
    <submittedName>
        <fullName evidence="1">Uncharacterized protein</fullName>
    </submittedName>
</protein>
<proteinExistence type="predicted"/>
<gene>
    <name evidence="1" type="ORF">TIFTF001_016405</name>
</gene>
<evidence type="ECO:0000313" key="1">
    <source>
        <dbReference type="EMBL" id="GMN47213.1"/>
    </source>
</evidence>